<protein>
    <submittedName>
        <fullName evidence="1">Histonelysine Nmethyltransferase SETMARlike [Ceratitis capitata]</fullName>
    </submittedName>
</protein>
<keyword evidence="1" id="KW-0489">Methyltransferase</keyword>
<keyword evidence="1" id="KW-0808">Transferase</keyword>
<dbReference type="GO" id="GO:0032259">
    <property type="term" value="P:methylation"/>
    <property type="evidence" value="ECO:0007669"/>
    <property type="project" value="UniProtKB-KW"/>
</dbReference>
<proteinExistence type="predicted"/>
<dbReference type="GO" id="GO:0008168">
    <property type="term" value="F:methyltransferase activity"/>
    <property type="evidence" value="ECO:0007669"/>
    <property type="project" value="UniProtKB-KW"/>
</dbReference>
<accession>A0A0K2VF98</accession>
<organism evidence="1">
    <name type="scientific">Lepeophtheirus salmonis</name>
    <name type="common">Salmon louse</name>
    <name type="synonym">Caligus salmonis</name>
    <dbReference type="NCBI Taxonomy" id="72036"/>
    <lineage>
        <taxon>Eukaryota</taxon>
        <taxon>Metazoa</taxon>
        <taxon>Ecdysozoa</taxon>
        <taxon>Arthropoda</taxon>
        <taxon>Crustacea</taxon>
        <taxon>Multicrustacea</taxon>
        <taxon>Hexanauplia</taxon>
        <taxon>Copepoda</taxon>
        <taxon>Siphonostomatoida</taxon>
        <taxon>Caligidae</taxon>
        <taxon>Lepeophtheirus</taxon>
    </lineage>
</organism>
<sequence length="11" mass="1376">MRSQKLQELGW</sequence>
<evidence type="ECO:0000313" key="1">
    <source>
        <dbReference type="EMBL" id="CDW49065.1"/>
    </source>
</evidence>
<dbReference type="EMBL" id="HACA01031704">
    <property type="protein sequence ID" value="CDW49065.1"/>
    <property type="molecule type" value="Transcribed_RNA"/>
</dbReference>
<reference evidence="1" key="1">
    <citation type="submission" date="2014-05" db="EMBL/GenBank/DDBJ databases">
        <authorList>
            <person name="Chronopoulou M."/>
        </authorList>
    </citation>
    <scope>NUCLEOTIDE SEQUENCE</scope>
    <source>
        <tissue evidence="1">Whole organism</tissue>
    </source>
</reference>
<name>A0A0K2VF98_LEPSM</name>